<dbReference type="PANTHER" id="PTHR13463">
    <property type="entry name" value="PROTEIN C10"/>
    <property type="match status" value="1"/>
</dbReference>
<name>A0ABD2WEK4_9HYME</name>
<dbReference type="AlphaFoldDB" id="A0ABD2WEK4"/>
<evidence type="ECO:0000313" key="5">
    <source>
        <dbReference type="EMBL" id="KAL3391378.1"/>
    </source>
</evidence>
<evidence type="ECO:0000313" key="6">
    <source>
        <dbReference type="Proteomes" id="UP001627154"/>
    </source>
</evidence>
<dbReference type="PANTHER" id="PTHR13463:SF3">
    <property type="entry name" value="PROTEIN C10"/>
    <property type="match status" value="1"/>
</dbReference>
<dbReference type="InterPro" id="IPR026317">
    <property type="entry name" value="P_C10"/>
</dbReference>
<comment type="similarity">
    <text evidence="2">Belongs to the UPF0456 family.</text>
</comment>
<evidence type="ECO:0000256" key="2">
    <source>
        <dbReference type="ARBA" id="ARBA00007083"/>
    </source>
</evidence>
<dbReference type="EMBL" id="JBJJXI010000111">
    <property type="protein sequence ID" value="KAL3391378.1"/>
    <property type="molecule type" value="Genomic_DNA"/>
</dbReference>
<evidence type="ECO:0000256" key="3">
    <source>
        <dbReference type="ARBA" id="ARBA00020502"/>
    </source>
</evidence>
<gene>
    <name evidence="5" type="ORF">TKK_014089</name>
</gene>
<dbReference type="Proteomes" id="UP001627154">
    <property type="component" value="Unassembled WGS sequence"/>
</dbReference>
<comment type="subcellular location">
    <subcellularLocation>
        <location evidence="1">Cytoplasm</location>
    </subcellularLocation>
</comment>
<comment type="caution">
    <text evidence="5">The sequence shown here is derived from an EMBL/GenBank/DDBJ whole genome shotgun (WGS) entry which is preliminary data.</text>
</comment>
<keyword evidence="6" id="KW-1185">Reference proteome</keyword>
<sequence>MTITTEVAKAALVDVLTALEEPENIQKITSAKDSAGNEMLKTMQIVFPTVMQIQMEVIKKYGFTDGRDGAVQFAQLIRGLEKEDEEVARLHAQIQSYYLPTTSYNSSNDTSL</sequence>
<organism evidence="5 6">
    <name type="scientific">Trichogramma kaykai</name>
    <dbReference type="NCBI Taxonomy" id="54128"/>
    <lineage>
        <taxon>Eukaryota</taxon>
        <taxon>Metazoa</taxon>
        <taxon>Ecdysozoa</taxon>
        <taxon>Arthropoda</taxon>
        <taxon>Hexapoda</taxon>
        <taxon>Insecta</taxon>
        <taxon>Pterygota</taxon>
        <taxon>Neoptera</taxon>
        <taxon>Endopterygota</taxon>
        <taxon>Hymenoptera</taxon>
        <taxon>Apocrita</taxon>
        <taxon>Proctotrupomorpha</taxon>
        <taxon>Chalcidoidea</taxon>
        <taxon>Trichogrammatidae</taxon>
        <taxon>Trichogramma</taxon>
    </lineage>
</organism>
<proteinExistence type="inferred from homology"/>
<evidence type="ECO:0000256" key="1">
    <source>
        <dbReference type="ARBA" id="ARBA00004496"/>
    </source>
</evidence>
<protein>
    <recommendedName>
        <fullName evidence="3">Protein C10</fullName>
    </recommendedName>
</protein>
<reference evidence="5 6" key="1">
    <citation type="journal article" date="2024" name="bioRxiv">
        <title>A reference genome for Trichogramma kaykai: A tiny desert-dwelling parasitoid wasp with competing sex-ratio distorters.</title>
        <authorList>
            <person name="Culotta J."/>
            <person name="Lindsey A.R."/>
        </authorList>
    </citation>
    <scope>NUCLEOTIDE SEQUENCE [LARGE SCALE GENOMIC DNA]</scope>
    <source>
        <strain evidence="5 6">KSX58</strain>
    </source>
</reference>
<evidence type="ECO:0000256" key="4">
    <source>
        <dbReference type="ARBA" id="ARBA00022490"/>
    </source>
</evidence>
<dbReference type="GO" id="GO:0005737">
    <property type="term" value="C:cytoplasm"/>
    <property type="evidence" value="ECO:0007669"/>
    <property type="project" value="UniProtKB-SubCell"/>
</dbReference>
<accession>A0ABD2WEK4</accession>
<keyword evidence="4" id="KW-0963">Cytoplasm</keyword>
<dbReference type="Pfam" id="PF14974">
    <property type="entry name" value="P_C10"/>
    <property type="match status" value="1"/>
</dbReference>